<comment type="caution">
    <text evidence="2">The sequence shown here is derived from an EMBL/GenBank/DDBJ whole genome shotgun (WGS) entry which is preliminary data.</text>
</comment>
<dbReference type="Gene3D" id="3.90.1150.200">
    <property type="match status" value="1"/>
</dbReference>
<dbReference type="Proteomes" id="UP001250656">
    <property type="component" value="Unassembled WGS sequence"/>
</dbReference>
<keyword evidence="3" id="KW-1185">Reference proteome</keyword>
<dbReference type="InterPro" id="IPR014922">
    <property type="entry name" value="YdhG-like"/>
</dbReference>
<organism evidence="2 3">
    <name type="scientific">Pricia mediterranea</name>
    <dbReference type="NCBI Taxonomy" id="3076079"/>
    <lineage>
        <taxon>Bacteria</taxon>
        <taxon>Pseudomonadati</taxon>
        <taxon>Bacteroidota</taxon>
        <taxon>Flavobacteriia</taxon>
        <taxon>Flavobacteriales</taxon>
        <taxon>Flavobacteriaceae</taxon>
        <taxon>Pricia</taxon>
    </lineage>
</organism>
<dbReference type="Gene3D" id="3.30.720.120">
    <property type="match status" value="1"/>
</dbReference>
<dbReference type="EMBL" id="JAVTTP010000001">
    <property type="protein sequence ID" value="MDT7828729.1"/>
    <property type="molecule type" value="Genomic_DNA"/>
</dbReference>
<dbReference type="SUPFAM" id="SSF54593">
    <property type="entry name" value="Glyoxalase/Bleomycin resistance protein/Dihydroxybiphenyl dioxygenase"/>
    <property type="match status" value="1"/>
</dbReference>
<sequence length="192" mass="22874">MKINRLLTNICSDDLSTSKNFYTKLFDLEVDYDSDWFVHLTSKEKRLEPGIIDRAPDKIETYPIPIHPKTMTRETNSYYLHQEEPNKSCLLALRKIILEMDEKVTETRKYGMPCFCYRKKMFCYLWTDKKTKEPYILFVEGNHLDHSDLERGNRSRMKIFRVDPKKDLPLEAIELLLNKALNLYRNGTIKIK</sequence>
<gene>
    <name evidence="2" type="ORF">RQM65_08650</name>
</gene>
<accession>A0ABU3L690</accession>
<dbReference type="InterPro" id="IPR029068">
    <property type="entry name" value="Glyas_Bleomycin-R_OHBP_Dase"/>
</dbReference>
<reference evidence="2 3" key="1">
    <citation type="submission" date="2023-09" db="EMBL/GenBank/DDBJ databases">
        <title>Novel taxa isolated from Blanes Bay.</title>
        <authorList>
            <person name="Rey-Velasco X."/>
            <person name="Lucena T."/>
        </authorList>
    </citation>
    <scope>NUCLEOTIDE SEQUENCE [LARGE SCALE GENOMIC DNA]</scope>
    <source>
        <strain evidence="2 3">S334</strain>
    </source>
</reference>
<feature type="domain" description="YdhG-like" evidence="1">
    <location>
        <begin position="87"/>
        <end position="181"/>
    </location>
</feature>
<proteinExistence type="predicted"/>
<dbReference type="Pfam" id="PF08818">
    <property type="entry name" value="DUF1801"/>
    <property type="match status" value="1"/>
</dbReference>
<protein>
    <submittedName>
        <fullName evidence="2">DUF1801 domain-containing protein</fullName>
    </submittedName>
</protein>
<dbReference type="SUPFAM" id="SSF159888">
    <property type="entry name" value="YdhG-like"/>
    <property type="match status" value="1"/>
</dbReference>
<evidence type="ECO:0000259" key="1">
    <source>
        <dbReference type="Pfam" id="PF08818"/>
    </source>
</evidence>
<name>A0ABU3L690_9FLAO</name>
<evidence type="ECO:0000313" key="3">
    <source>
        <dbReference type="Proteomes" id="UP001250656"/>
    </source>
</evidence>
<evidence type="ECO:0000313" key="2">
    <source>
        <dbReference type="EMBL" id="MDT7828729.1"/>
    </source>
</evidence>
<dbReference type="RefSeq" id="WP_314014212.1">
    <property type="nucleotide sequence ID" value="NZ_JAVTTP010000001.1"/>
</dbReference>